<dbReference type="Gene3D" id="3.40.630.30">
    <property type="match status" value="1"/>
</dbReference>
<dbReference type="RefSeq" id="WP_109339294.1">
    <property type="nucleotide sequence ID" value="NZ_CP029347.1"/>
</dbReference>
<evidence type="ECO:0000256" key="1">
    <source>
        <dbReference type="SAM" id="Phobius"/>
    </source>
</evidence>
<evidence type="ECO:0008006" key="4">
    <source>
        <dbReference type="Google" id="ProtNLM"/>
    </source>
</evidence>
<proteinExistence type="predicted"/>
<evidence type="ECO:0000313" key="3">
    <source>
        <dbReference type="Proteomes" id="UP000245728"/>
    </source>
</evidence>
<dbReference type="Proteomes" id="UP000245728">
    <property type="component" value="Chromosome"/>
</dbReference>
<organism evidence="2 3">
    <name type="scientific">Saliniradius amylolyticus</name>
    <dbReference type="NCBI Taxonomy" id="2183582"/>
    <lineage>
        <taxon>Bacteria</taxon>
        <taxon>Pseudomonadati</taxon>
        <taxon>Pseudomonadota</taxon>
        <taxon>Gammaproteobacteria</taxon>
        <taxon>Alteromonadales</taxon>
        <taxon>Alteromonadaceae</taxon>
        <taxon>Saliniradius</taxon>
    </lineage>
</organism>
<evidence type="ECO:0000313" key="2">
    <source>
        <dbReference type="EMBL" id="AWL11669.1"/>
    </source>
</evidence>
<keyword evidence="1" id="KW-1133">Transmembrane helix</keyword>
<dbReference type="KEGG" id="salh:HMF8227_01188"/>
<dbReference type="OrthoDB" id="582214at2"/>
<dbReference type="SUPFAM" id="SSF55729">
    <property type="entry name" value="Acyl-CoA N-acyltransferases (Nat)"/>
    <property type="match status" value="1"/>
</dbReference>
<protein>
    <recommendedName>
        <fullName evidence="4">PEP-CTERM/exosortase system-associated acyltransferase</fullName>
    </recommendedName>
</protein>
<gene>
    <name evidence="2" type="ORF">HMF8227_01188</name>
</gene>
<dbReference type="InterPro" id="IPR022484">
    <property type="entry name" value="PEP-CTERM/exosrtase_acylTfrase"/>
</dbReference>
<dbReference type="AlphaFoldDB" id="A0A2S2E245"/>
<name>A0A2S2E245_9ALTE</name>
<dbReference type="NCBIfam" id="TIGR03694">
    <property type="entry name" value="exosort_acyl"/>
    <property type="match status" value="1"/>
</dbReference>
<keyword evidence="1" id="KW-0472">Membrane</keyword>
<dbReference type="EMBL" id="CP029347">
    <property type="protein sequence ID" value="AWL11669.1"/>
    <property type="molecule type" value="Genomic_DNA"/>
</dbReference>
<sequence length="304" mass="35317">MKLLRRLSRKPIIGPVAHNLITLLANREVKRVSRHFSQYLKPQLAISDELKDESYRIRHNVYCDELHFEPQRQSGMETDEFEPQSVHCLIEHWPKHRFAGTVRVVRSHSSQELLPLEKFCSDTLEQATLKPSQFHRDEVCEISRLAVPASYRRRTMDQYKGAETGVINEDTYSETELRCFPFIAVGLYLAAASVMVNLGIRHCFVMMEPRLARSMNFVGIRFQQVGPVTEYHGKRAPYYIEPEQGLDELNTGFQLLYDRIDQDLAAQVKLLQSLQDDKKKYARPPEILNARYPSVTSLYPLRHV</sequence>
<dbReference type="InterPro" id="IPR016181">
    <property type="entry name" value="Acyl_CoA_acyltransferase"/>
</dbReference>
<accession>A0A2S2E245</accession>
<dbReference type="Pfam" id="PF13444">
    <property type="entry name" value="Acetyltransf_5"/>
    <property type="match status" value="1"/>
</dbReference>
<reference evidence="2 3" key="1">
    <citation type="submission" date="2018-05" db="EMBL/GenBank/DDBJ databases">
        <title>Salinimonas sp. HMF8227 Genome sequencing and assembly.</title>
        <authorList>
            <person name="Kang H."/>
            <person name="Kang J."/>
            <person name="Cha I."/>
            <person name="Kim H."/>
            <person name="Joh K."/>
        </authorList>
    </citation>
    <scope>NUCLEOTIDE SEQUENCE [LARGE SCALE GENOMIC DNA]</scope>
    <source>
        <strain evidence="2 3">HMF8227</strain>
    </source>
</reference>
<keyword evidence="3" id="KW-1185">Reference proteome</keyword>
<keyword evidence="1" id="KW-0812">Transmembrane</keyword>
<feature type="transmembrane region" description="Helical" evidence="1">
    <location>
        <begin position="179"/>
        <end position="200"/>
    </location>
</feature>